<evidence type="ECO:0000313" key="2">
    <source>
        <dbReference type="EMBL" id="PLW48959.1"/>
    </source>
</evidence>
<organism evidence="2 3">
    <name type="scientific">Puccinia coronata f. sp. avenae</name>
    <dbReference type="NCBI Taxonomy" id="200324"/>
    <lineage>
        <taxon>Eukaryota</taxon>
        <taxon>Fungi</taxon>
        <taxon>Dikarya</taxon>
        <taxon>Basidiomycota</taxon>
        <taxon>Pucciniomycotina</taxon>
        <taxon>Pucciniomycetes</taxon>
        <taxon>Pucciniales</taxon>
        <taxon>Pucciniaceae</taxon>
        <taxon>Puccinia</taxon>
    </lineage>
</organism>
<dbReference type="EMBL" id="PGCJ01000099">
    <property type="protein sequence ID" value="PLW48959.1"/>
    <property type="molecule type" value="Genomic_DNA"/>
</dbReference>
<keyword evidence="3" id="KW-1185">Reference proteome</keyword>
<evidence type="ECO:0000256" key="1">
    <source>
        <dbReference type="SAM" id="MobiDB-lite"/>
    </source>
</evidence>
<protein>
    <submittedName>
        <fullName evidence="2">Uncharacterized protein</fullName>
    </submittedName>
</protein>
<reference evidence="2 3" key="1">
    <citation type="submission" date="2017-11" db="EMBL/GenBank/DDBJ databases">
        <title>De novo assembly and phasing of dikaryotic genomes from two isolates of Puccinia coronata f. sp. avenae, the causal agent of oat crown rust.</title>
        <authorList>
            <person name="Miller M.E."/>
            <person name="Zhang Y."/>
            <person name="Omidvar V."/>
            <person name="Sperschneider J."/>
            <person name="Schwessinger B."/>
            <person name="Raley C."/>
            <person name="Palmer J.M."/>
            <person name="Garnica D."/>
            <person name="Upadhyaya N."/>
            <person name="Rathjen J."/>
            <person name="Taylor J.M."/>
            <person name="Park R.F."/>
            <person name="Dodds P.N."/>
            <person name="Hirsch C.D."/>
            <person name="Kianian S.F."/>
            <person name="Figueroa M."/>
        </authorList>
    </citation>
    <scope>NUCLEOTIDE SEQUENCE [LARGE SCALE GENOMIC DNA]</scope>
    <source>
        <strain evidence="2">12NC29</strain>
    </source>
</reference>
<feature type="region of interest" description="Disordered" evidence="1">
    <location>
        <begin position="29"/>
        <end position="68"/>
    </location>
</feature>
<comment type="caution">
    <text evidence="2">The sequence shown here is derived from an EMBL/GenBank/DDBJ whole genome shotgun (WGS) entry which is preliminary data.</text>
</comment>
<feature type="compositionally biased region" description="Polar residues" evidence="1">
    <location>
        <begin position="36"/>
        <end position="46"/>
    </location>
</feature>
<gene>
    <name evidence="2" type="ORF">PCANC_10678</name>
</gene>
<name>A0A2N5VG30_9BASI</name>
<dbReference type="AlphaFoldDB" id="A0A2N5VG30"/>
<accession>A0A2N5VG30</accession>
<sequence>MPSKPHTIIPDSNTHQTTEIHTMIHKLKAGRGIGKSPNNQPENQWMRSGRLPNGRTTPVQNEDSLRPLSPTRLQAAITDIWAPDPMPDVPIPRVDEASAEDELLTTKAGTPKRTYRPVGGHTALVDTEDNDELSTTEAGTPNRPNVLASVPNPTFTEANIVAGTANVGLNDRLIGRPPVPDAHVEIEQIPVAELALPTHAQRPPFPDAHVETDQIPAAELAPPTQAPDLAAGPTVWEQIAAARRTRQRNLKRNTGFENDISDFNEFLDGCHIPKSDQHTRVILQHHGITNWTYFRTSTKQHLMSLGLTTGAARLLCTGAQARHNY</sequence>
<feature type="region of interest" description="Disordered" evidence="1">
    <location>
        <begin position="110"/>
        <end position="147"/>
    </location>
</feature>
<dbReference type="Proteomes" id="UP000235388">
    <property type="component" value="Unassembled WGS sequence"/>
</dbReference>
<proteinExistence type="predicted"/>
<evidence type="ECO:0000313" key="3">
    <source>
        <dbReference type="Proteomes" id="UP000235388"/>
    </source>
</evidence>